<evidence type="ECO:0000256" key="4">
    <source>
        <dbReference type="HAMAP-Rule" id="MF_01201"/>
    </source>
</evidence>
<dbReference type="HAMAP" id="MF_01201">
    <property type="entry name" value="Ala_racemase"/>
    <property type="match status" value="1"/>
</dbReference>
<dbReference type="PROSITE" id="PS00395">
    <property type="entry name" value="ALANINE_RACEMASE"/>
    <property type="match status" value="1"/>
</dbReference>
<name>A0A9D1LRZ4_9FIRM</name>
<dbReference type="CDD" id="cd00430">
    <property type="entry name" value="PLPDE_III_AR"/>
    <property type="match status" value="1"/>
</dbReference>
<feature type="active site" description="Proton acceptor; specific for L-alanine" evidence="4">
    <location>
        <position position="260"/>
    </location>
</feature>
<comment type="similarity">
    <text evidence="4">Belongs to the alanine racemase family.</text>
</comment>
<dbReference type="PRINTS" id="PR00992">
    <property type="entry name" value="ALARACEMASE"/>
</dbReference>
<evidence type="ECO:0000313" key="8">
    <source>
        <dbReference type="EMBL" id="HIU46860.1"/>
    </source>
</evidence>
<organism evidence="8 9">
    <name type="scientific">Candidatus Fimadaptatus faecigallinarum</name>
    <dbReference type="NCBI Taxonomy" id="2840814"/>
    <lineage>
        <taxon>Bacteria</taxon>
        <taxon>Bacillati</taxon>
        <taxon>Bacillota</taxon>
        <taxon>Clostridia</taxon>
        <taxon>Eubacteriales</taxon>
        <taxon>Candidatus Fimadaptatus</taxon>
    </lineage>
</organism>
<dbReference type="PANTHER" id="PTHR30511:SF0">
    <property type="entry name" value="ALANINE RACEMASE, CATABOLIC-RELATED"/>
    <property type="match status" value="1"/>
</dbReference>
<dbReference type="FunFam" id="3.20.20.10:FF:000002">
    <property type="entry name" value="Alanine racemase"/>
    <property type="match status" value="1"/>
</dbReference>
<feature type="modified residue" description="N6-(pyridoxal phosphate)lysine" evidence="4 5">
    <location>
        <position position="41"/>
    </location>
</feature>
<dbReference type="NCBIfam" id="TIGR00492">
    <property type="entry name" value="alr"/>
    <property type="match status" value="1"/>
</dbReference>
<dbReference type="GO" id="GO:0005829">
    <property type="term" value="C:cytosol"/>
    <property type="evidence" value="ECO:0007669"/>
    <property type="project" value="TreeGrafter"/>
</dbReference>
<dbReference type="InterPro" id="IPR020622">
    <property type="entry name" value="Ala_racemase_pyridoxalP-BS"/>
</dbReference>
<dbReference type="InterPro" id="IPR009006">
    <property type="entry name" value="Ala_racemase/Decarboxylase_C"/>
</dbReference>
<evidence type="ECO:0000313" key="9">
    <source>
        <dbReference type="Proteomes" id="UP000824123"/>
    </source>
</evidence>
<sequence length="385" mass="42164">MDARAYMDRTWLEVDLDALERNVRKCRSIIGPNCALTAVVKSDAYGLGAIPVARALWAMGVDMLAVACLSEARALRAALPDAQIMILGDTPIRRMGEAAALNLVCTVWTREQVCAAANCGLRVHAKIDTGFHRLGFDCRENALAELAGVLKQPGLRLEGIYSHLALVNREEDERQLERFDTARAYLRAQGITPRYFHIDDSIGMVRYPEHQLDMVRVGAFLYGVWPARYTDPITAEPVIAALKARVTHLSHLEPGEGAGYDYLFRAQRPTVLATVCAGYGDGYARAASKYGAQLSIRGQRAPLAGLACMDQLMADVTDIPGAAVGDVVTLFGGREIPIMEYADWADTNRNEAIARITARVPRLYLRGGEVVEVLDYMARRGGPEG</sequence>
<evidence type="ECO:0000256" key="5">
    <source>
        <dbReference type="PIRSR" id="PIRSR600821-50"/>
    </source>
</evidence>
<dbReference type="SUPFAM" id="SSF50621">
    <property type="entry name" value="Alanine racemase C-terminal domain-like"/>
    <property type="match status" value="1"/>
</dbReference>
<dbReference type="InterPro" id="IPR011079">
    <property type="entry name" value="Ala_racemase_C"/>
</dbReference>
<dbReference type="EMBL" id="DVNK01000039">
    <property type="protein sequence ID" value="HIU46860.1"/>
    <property type="molecule type" value="Genomic_DNA"/>
</dbReference>
<dbReference type="InterPro" id="IPR000821">
    <property type="entry name" value="Ala_racemase"/>
</dbReference>
<dbReference type="SMART" id="SM01005">
    <property type="entry name" value="Ala_racemase_C"/>
    <property type="match status" value="1"/>
</dbReference>
<comment type="function">
    <text evidence="4">Catalyzes the interconversion of L-alanine and D-alanine. May also act on other amino acids.</text>
</comment>
<evidence type="ECO:0000256" key="2">
    <source>
        <dbReference type="ARBA" id="ARBA00022898"/>
    </source>
</evidence>
<dbReference type="AlphaFoldDB" id="A0A9D1LRZ4"/>
<feature type="domain" description="Alanine racemase C-terminal" evidence="7">
    <location>
        <begin position="239"/>
        <end position="365"/>
    </location>
</feature>
<keyword evidence="3 4" id="KW-0413">Isomerase</keyword>
<keyword evidence="2 4" id="KW-0663">Pyridoxal phosphate</keyword>
<comment type="caution">
    <text evidence="8">The sequence shown here is derived from an EMBL/GenBank/DDBJ whole genome shotgun (WGS) entry which is preliminary data.</text>
</comment>
<proteinExistence type="inferred from homology"/>
<comment type="cofactor">
    <cofactor evidence="1 4 5">
        <name>pyridoxal 5'-phosphate</name>
        <dbReference type="ChEBI" id="CHEBI:597326"/>
    </cofactor>
</comment>
<dbReference type="SUPFAM" id="SSF51419">
    <property type="entry name" value="PLP-binding barrel"/>
    <property type="match status" value="1"/>
</dbReference>
<reference evidence="8" key="1">
    <citation type="submission" date="2020-10" db="EMBL/GenBank/DDBJ databases">
        <authorList>
            <person name="Gilroy R."/>
        </authorList>
    </citation>
    <scope>NUCLEOTIDE SEQUENCE</scope>
    <source>
        <strain evidence="8">ChiSxjej2B14-8506</strain>
    </source>
</reference>
<evidence type="ECO:0000259" key="7">
    <source>
        <dbReference type="SMART" id="SM01005"/>
    </source>
</evidence>
<reference evidence="8" key="2">
    <citation type="journal article" date="2021" name="PeerJ">
        <title>Extensive microbial diversity within the chicken gut microbiome revealed by metagenomics and culture.</title>
        <authorList>
            <person name="Gilroy R."/>
            <person name="Ravi A."/>
            <person name="Getino M."/>
            <person name="Pursley I."/>
            <person name="Horton D.L."/>
            <person name="Alikhan N.F."/>
            <person name="Baker D."/>
            <person name="Gharbi K."/>
            <person name="Hall N."/>
            <person name="Watson M."/>
            <person name="Adriaenssens E.M."/>
            <person name="Foster-Nyarko E."/>
            <person name="Jarju S."/>
            <person name="Secka A."/>
            <person name="Antonio M."/>
            <person name="Oren A."/>
            <person name="Chaudhuri R.R."/>
            <person name="La Ragione R."/>
            <person name="Hildebrand F."/>
            <person name="Pallen M.J."/>
        </authorList>
    </citation>
    <scope>NUCLEOTIDE SEQUENCE</scope>
    <source>
        <strain evidence="8">ChiSxjej2B14-8506</strain>
    </source>
</reference>
<dbReference type="InterPro" id="IPR001608">
    <property type="entry name" value="Ala_racemase_N"/>
</dbReference>
<protein>
    <recommendedName>
        <fullName evidence="4">Alanine racemase</fullName>
        <ecNumber evidence="4">5.1.1.1</ecNumber>
    </recommendedName>
</protein>
<feature type="active site" description="Proton acceptor; specific for D-alanine" evidence="4">
    <location>
        <position position="41"/>
    </location>
</feature>
<feature type="binding site" evidence="4 6">
    <location>
        <position position="133"/>
    </location>
    <ligand>
        <name>substrate</name>
    </ligand>
</feature>
<dbReference type="EC" id="5.1.1.1" evidence="4"/>
<dbReference type="Gene3D" id="3.20.20.10">
    <property type="entry name" value="Alanine racemase"/>
    <property type="match status" value="1"/>
</dbReference>
<dbReference type="Pfam" id="PF00842">
    <property type="entry name" value="Ala_racemase_C"/>
    <property type="match status" value="1"/>
</dbReference>
<feature type="binding site" evidence="4 6">
    <location>
        <position position="309"/>
    </location>
    <ligand>
        <name>substrate</name>
    </ligand>
</feature>
<dbReference type="Gene3D" id="2.40.37.10">
    <property type="entry name" value="Lyase, Ornithine Decarboxylase, Chain A, domain 1"/>
    <property type="match status" value="1"/>
</dbReference>
<comment type="pathway">
    <text evidence="4">Amino-acid biosynthesis; D-alanine biosynthesis; D-alanine from L-alanine: step 1/1.</text>
</comment>
<dbReference type="Pfam" id="PF01168">
    <property type="entry name" value="Ala_racemase_N"/>
    <property type="match status" value="1"/>
</dbReference>
<dbReference type="Proteomes" id="UP000824123">
    <property type="component" value="Unassembled WGS sequence"/>
</dbReference>
<dbReference type="GO" id="GO:0030170">
    <property type="term" value="F:pyridoxal phosphate binding"/>
    <property type="evidence" value="ECO:0007669"/>
    <property type="project" value="UniProtKB-UniRule"/>
</dbReference>
<evidence type="ECO:0000256" key="6">
    <source>
        <dbReference type="PIRSR" id="PIRSR600821-52"/>
    </source>
</evidence>
<gene>
    <name evidence="8" type="primary">alr</name>
    <name evidence="8" type="ORF">IAC59_06340</name>
</gene>
<evidence type="ECO:0000256" key="3">
    <source>
        <dbReference type="ARBA" id="ARBA00023235"/>
    </source>
</evidence>
<accession>A0A9D1LRZ4</accession>
<dbReference type="GO" id="GO:0008784">
    <property type="term" value="F:alanine racemase activity"/>
    <property type="evidence" value="ECO:0007669"/>
    <property type="project" value="UniProtKB-UniRule"/>
</dbReference>
<comment type="catalytic activity">
    <reaction evidence="4">
        <text>L-alanine = D-alanine</text>
        <dbReference type="Rhea" id="RHEA:20249"/>
        <dbReference type="ChEBI" id="CHEBI:57416"/>
        <dbReference type="ChEBI" id="CHEBI:57972"/>
        <dbReference type="EC" id="5.1.1.1"/>
    </reaction>
</comment>
<dbReference type="PANTHER" id="PTHR30511">
    <property type="entry name" value="ALANINE RACEMASE"/>
    <property type="match status" value="1"/>
</dbReference>
<dbReference type="GO" id="GO:0030632">
    <property type="term" value="P:D-alanine biosynthetic process"/>
    <property type="evidence" value="ECO:0007669"/>
    <property type="project" value="UniProtKB-UniRule"/>
</dbReference>
<evidence type="ECO:0000256" key="1">
    <source>
        <dbReference type="ARBA" id="ARBA00001933"/>
    </source>
</evidence>
<dbReference type="InterPro" id="IPR029066">
    <property type="entry name" value="PLP-binding_barrel"/>
</dbReference>